<organism evidence="1 2">
    <name type="scientific">Catharanthus roseus</name>
    <name type="common">Madagascar periwinkle</name>
    <name type="synonym">Vinca rosea</name>
    <dbReference type="NCBI Taxonomy" id="4058"/>
    <lineage>
        <taxon>Eukaryota</taxon>
        <taxon>Viridiplantae</taxon>
        <taxon>Streptophyta</taxon>
        <taxon>Embryophyta</taxon>
        <taxon>Tracheophyta</taxon>
        <taxon>Spermatophyta</taxon>
        <taxon>Magnoliopsida</taxon>
        <taxon>eudicotyledons</taxon>
        <taxon>Gunneridae</taxon>
        <taxon>Pentapetalae</taxon>
        <taxon>asterids</taxon>
        <taxon>lamiids</taxon>
        <taxon>Gentianales</taxon>
        <taxon>Apocynaceae</taxon>
        <taxon>Rauvolfioideae</taxon>
        <taxon>Vinceae</taxon>
        <taxon>Catharanthinae</taxon>
        <taxon>Catharanthus</taxon>
    </lineage>
</organism>
<dbReference type="Proteomes" id="UP001060085">
    <property type="component" value="Linkage Group LG07"/>
</dbReference>
<proteinExistence type="predicted"/>
<protein>
    <submittedName>
        <fullName evidence="1">Uncharacterized protein</fullName>
    </submittedName>
</protein>
<evidence type="ECO:0000313" key="2">
    <source>
        <dbReference type="Proteomes" id="UP001060085"/>
    </source>
</evidence>
<comment type="caution">
    <text evidence="1">The sequence shown here is derived from an EMBL/GenBank/DDBJ whole genome shotgun (WGS) entry which is preliminary data.</text>
</comment>
<evidence type="ECO:0000313" key="1">
    <source>
        <dbReference type="EMBL" id="KAI5652963.1"/>
    </source>
</evidence>
<gene>
    <name evidence="1" type="ORF">M9H77_30150</name>
</gene>
<sequence>MEPSIVEEAPKVKELPHATVEAKENGHNLRYRSPIKEIQDTCKAQKSQTLARQRPTMDGRPHPTASGRVSRRYCLRFALYWTRSRFIERGHRARKIVYACDPVGSLNIDSE</sequence>
<keyword evidence="2" id="KW-1185">Reference proteome</keyword>
<accession>A0ACB9ZWF3</accession>
<reference evidence="2" key="1">
    <citation type="journal article" date="2023" name="Nat. Plants">
        <title>Single-cell RNA sequencing provides a high-resolution roadmap for understanding the multicellular compartmentation of specialized metabolism.</title>
        <authorList>
            <person name="Sun S."/>
            <person name="Shen X."/>
            <person name="Li Y."/>
            <person name="Li Y."/>
            <person name="Wang S."/>
            <person name="Li R."/>
            <person name="Zhang H."/>
            <person name="Shen G."/>
            <person name="Guo B."/>
            <person name="Wei J."/>
            <person name="Xu J."/>
            <person name="St-Pierre B."/>
            <person name="Chen S."/>
            <person name="Sun C."/>
        </authorList>
    </citation>
    <scope>NUCLEOTIDE SEQUENCE [LARGE SCALE GENOMIC DNA]</scope>
</reference>
<dbReference type="EMBL" id="CM044707">
    <property type="protein sequence ID" value="KAI5652963.1"/>
    <property type="molecule type" value="Genomic_DNA"/>
</dbReference>
<name>A0ACB9ZWF3_CATRO</name>